<name>A0A9Q9I650_9ACTN</name>
<proteinExistence type="predicted"/>
<keyword evidence="2" id="KW-1185">Reference proteome</keyword>
<evidence type="ECO:0000313" key="1">
    <source>
        <dbReference type="EMBL" id="UWZ50324.1"/>
    </source>
</evidence>
<dbReference type="InterPro" id="IPR013815">
    <property type="entry name" value="ATP_grasp_subdomain_1"/>
</dbReference>
<accession>A0A9Q9I650</accession>
<dbReference type="EMBL" id="CP073767">
    <property type="protein sequence ID" value="UWZ50324.1"/>
    <property type="molecule type" value="Genomic_DNA"/>
</dbReference>
<gene>
    <name evidence="1" type="ORF">Daura_26125</name>
</gene>
<evidence type="ECO:0008006" key="3">
    <source>
        <dbReference type="Google" id="ProtNLM"/>
    </source>
</evidence>
<reference evidence="1" key="1">
    <citation type="submission" date="2021-04" db="EMBL/GenBank/DDBJ databases">
        <title>Dactylosporangium aurantiacum NRRL B-8018 full assembly.</title>
        <authorList>
            <person name="Hartkoorn R.C."/>
            <person name="Beaudoing E."/>
            <person name="Hot D."/>
        </authorList>
    </citation>
    <scope>NUCLEOTIDE SEQUENCE</scope>
    <source>
        <strain evidence="1">NRRL B-8018</strain>
    </source>
</reference>
<dbReference type="RefSeq" id="WP_033364296.1">
    <property type="nucleotide sequence ID" value="NZ_CP073767.1"/>
</dbReference>
<dbReference type="SUPFAM" id="SSF56059">
    <property type="entry name" value="Glutathione synthetase ATP-binding domain-like"/>
    <property type="match status" value="1"/>
</dbReference>
<evidence type="ECO:0000313" key="2">
    <source>
        <dbReference type="Proteomes" id="UP001058003"/>
    </source>
</evidence>
<sequence>MDHLIGLLLGTEQDWPRAFETLIGRIGPIRGRDGVTHRLDTTRVSIEPFNLRDKPRHDLVIDRLAYWYYHPREWLKKIALMDDVYLLNSPFTFQSMEKHAAYCAMMRLGLHVPETVLVPYKNPVDHAKWAYTAERYNRPFDLDAVAEALGYPLFMKPYDGGAWVGVSRIADSTALHAAYDQSGERLMHLQQAIEGYDVFTRSLTIGPETMVMKFRPELPMHERYAVEHDFLDATVGDEVVTISRLVNAFFRWEFNSCECLVRDGVVHPIDYANACPDVALTSLHYYFPWAMTALVRWSAFCVVTGRRPSLDLDTARYFAVADDPGLDYRGRLAAYRRIADDYLAVEEYREFCDTALPHVPALVAEWVTSQEFDDLLVDTVRGTYPPHEHDRFVAHFRGLIDLWKRETLS</sequence>
<dbReference type="Proteomes" id="UP001058003">
    <property type="component" value="Chromosome"/>
</dbReference>
<organism evidence="1 2">
    <name type="scientific">Dactylosporangium aurantiacum</name>
    <dbReference type="NCBI Taxonomy" id="35754"/>
    <lineage>
        <taxon>Bacteria</taxon>
        <taxon>Bacillati</taxon>
        <taxon>Actinomycetota</taxon>
        <taxon>Actinomycetes</taxon>
        <taxon>Micromonosporales</taxon>
        <taxon>Micromonosporaceae</taxon>
        <taxon>Dactylosporangium</taxon>
    </lineage>
</organism>
<dbReference type="Gene3D" id="3.30.1490.20">
    <property type="entry name" value="ATP-grasp fold, A domain"/>
    <property type="match status" value="1"/>
</dbReference>
<protein>
    <recommendedName>
        <fullName evidence="3">ATP-grasp domain-containing protein</fullName>
    </recommendedName>
</protein>
<dbReference type="AlphaFoldDB" id="A0A9Q9I650"/>
<dbReference type="KEGG" id="daur:Daura_26125"/>
<dbReference type="OrthoDB" id="108548at2"/>
<dbReference type="GO" id="GO:0005524">
    <property type="term" value="F:ATP binding"/>
    <property type="evidence" value="ECO:0007669"/>
    <property type="project" value="InterPro"/>
</dbReference>